<evidence type="ECO:0000313" key="3">
    <source>
        <dbReference type="EMBL" id="CAH3192838.1"/>
    </source>
</evidence>
<keyword evidence="1" id="KW-0812">Transmembrane</keyword>
<sequence length="279" mass="31517">MGCSSSCNIFETFSTALEWIATAKLQASAVIHILDDFLFLAPSRDKCHRDLDNFIKLCNEVGVPIADEKTVGPATCLQFAGITLDTINMHARLPEDKLARCRGLLTEFYNKRSVTLEELQSLIGLLNFACSAVLPGRAFLRKMIDLTKGVPKPYHHIRLTRQCKDDILLWLNFLNSFNRKSFFLSAKWLTSSNIKLYTDSAGSLGYAAVLGKRWFYGHWPDSCKFLNITILELFPIVLATEICAIIVLFSFRTITFWSISSINRPPVNQKSWSLFADSC</sequence>
<reference evidence="3 4" key="1">
    <citation type="submission" date="2022-05" db="EMBL/GenBank/DDBJ databases">
        <authorList>
            <consortium name="Genoscope - CEA"/>
            <person name="William W."/>
        </authorList>
    </citation>
    <scope>NUCLEOTIDE SEQUENCE [LARGE SCALE GENOMIC DNA]</scope>
</reference>
<keyword evidence="1" id="KW-0472">Membrane</keyword>
<dbReference type="EMBL" id="CALNXI010003307">
    <property type="protein sequence ID" value="CAH3192838.1"/>
    <property type="molecule type" value="Genomic_DNA"/>
</dbReference>
<dbReference type="Proteomes" id="UP001159427">
    <property type="component" value="Unassembled WGS sequence"/>
</dbReference>
<gene>
    <name evidence="3" type="ORF">PEVE_00024705</name>
</gene>
<comment type="caution">
    <text evidence="3">The sequence shown here is derived from an EMBL/GenBank/DDBJ whole genome shotgun (WGS) entry which is preliminary data.</text>
</comment>
<dbReference type="InterPro" id="IPR052055">
    <property type="entry name" value="Hepadnavirus_pol/RT"/>
</dbReference>
<name>A0ABN8SSX6_9CNID</name>
<keyword evidence="4" id="KW-1185">Reference proteome</keyword>
<dbReference type="InterPro" id="IPR043502">
    <property type="entry name" value="DNA/RNA_pol_sf"/>
</dbReference>
<evidence type="ECO:0000259" key="2">
    <source>
        <dbReference type="PROSITE" id="PS50878"/>
    </source>
</evidence>
<dbReference type="PROSITE" id="PS50878">
    <property type="entry name" value="RT_POL"/>
    <property type="match status" value="1"/>
</dbReference>
<dbReference type="SUPFAM" id="SSF56672">
    <property type="entry name" value="DNA/RNA polymerases"/>
    <property type="match status" value="1"/>
</dbReference>
<evidence type="ECO:0000256" key="1">
    <source>
        <dbReference type="SAM" id="Phobius"/>
    </source>
</evidence>
<evidence type="ECO:0000313" key="4">
    <source>
        <dbReference type="Proteomes" id="UP001159427"/>
    </source>
</evidence>
<accession>A0ABN8SSX6</accession>
<dbReference type="PANTHER" id="PTHR33050">
    <property type="entry name" value="REVERSE TRANSCRIPTASE DOMAIN-CONTAINING PROTEIN"/>
    <property type="match status" value="1"/>
</dbReference>
<organism evidence="3 4">
    <name type="scientific">Porites evermanni</name>
    <dbReference type="NCBI Taxonomy" id="104178"/>
    <lineage>
        <taxon>Eukaryota</taxon>
        <taxon>Metazoa</taxon>
        <taxon>Cnidaria</taxon>
        <taxon>Anthozoa</taxon>
        <taxon>Hexacorallia</taxon>
        <taxon>Scleractinia</taxon>
        <taxon>Fungiina</taxon>
        <taxon>Poritidae</taxon>
        <taxon>Porites</taxon>
    </lineage>
</organism>
<dbReference type="PANTHER" id="PTHR33050:SF8">
    <property type="entry name" value="REVERSE TRANSCRIPTASE DOMAIN-CONTAINING PROTEIN"/>
    <property type="match status" value="1"/>
</dbReference>
<protein>
    <recommendedName>
        <fullName evidence="2">Reverse transcriptase domain-containing protein</fullName>
    </recommendedName>
</protein>
<keyword evidence="1" id="KW-1133">Transmembrane helix</keyword>
<proteinExistence type="predicted"/>
<feature type="transmembrane region" description="Helical" evidence="1">
    <location>
        <begin position="233"/>
        <end position="254"/>
    </location>
</feature>
<dbReference type="InterPro" id="IPR000477">
    <property type="entry name" value="RT_dom"/>
</dbReference>
<feature type="domain" description="Reverse transcriptase" evidence="2">
    <location>
        <begin position="1"/>
        <end position="84"/>
    </location>
</feature>